<evidence type="ECO:0000313" key="2">
    <source>
        <dbReference type="EMBL" id="AXE76526.1"/>
    </source>
</evidence>
<evidence type="ECO:0000256" key="1">
    <source>
        <dbReference type="SAM" id="MobiDB-lite"/>
    </source>
</evidence>
<reference evidence="2 3" key="1">
    <citation type="journal article" date="2018" name="Front. Microbiol.">
        <title>Genome Sequencing of Streptomyces atratus SCSIOZH16 and Activation Production of Nocardamine via Metabolic Engineering.</title>
        <authorList>
            <person name="Li Y."/>
            <person name="Zhang C."/>
            <person name="Liu C."/>
            <person name="Ju J."/>
            <person name="Ma J."/>
        </authorList>
    </citation>
    <scope>NUCLEOTIDE SEQUENCE [LARGE SCALE GENOMIC DNA]</scope>
    <source>
        <strain evidence="2 3">SCSIO_ZH16</strain>
    </source>
</reference>
<protein>
    <submittedName>
        <fullName evidence="2">Uncharacterized protein</fullName>
    </submittedName>
</protein>
<dbReference type="KEGG" id="sata:C5746_05855"/>
<dbReference type="EMBL" id="CP027306">
    <property type="protein sequence ID" value="AXE76526.1"/>
    <property type="molecule type" value="Genomic_DNA"/>
</dbReference>
<dbReference type="AlphaFoldDB" id="A0A2Z5J856"/>
<feature type="region of interest" description="Disordered" evidence="1">
    <location>
        <begin position="30"/>
        <end position="55"/>
    </location>
</feature>
<organism evidence="2 3">
    <name type="scientific">Streptomyces atratus</name>
    <dbReference type="NCBI Taxonomy" id="1893"/>
    <lineage>
        <taxon>Bacteria</taxon>
        <taxon>Bacillati</taxon>
        <taxon>Actinomycetota</taxon>
        <taxon>Actinomycetes</taxon>
        <taxon>Kitasatosporales</taxon>
        <taxon>Streptomycetaceae</taxon>
        <taxon>Streptomyces</taxon>
    </lineage>
</organism>
<proteinExistence type="predicted"/>
<gene>
    <name evidence="2" type="ORF">C5746_05855</name>
</gene>
<name>A0A2Z5J856_STRAR</name>
<dbReference type="Proteomes" id="UP000252698">
    <property type="component" value="Chromosome"/>
</dbReference>
<accession>A0A2Z5J856</accession>
<evidence type="ECO:0000313" key="3">
    <source>
        <dbReference type="Proteomes" id="UP000252698"/>
    </source>
</evidence>
<sequence length="98" mass="10541">MRDPATDLDDLLGRAGSRVFRRLTDGERRSFLLTPVPTPDHRDDTDTDTDGADAGKAREGAIFPRYQGHRAHTLAILQAMSHERGTGGRSGGAPRGSG</sequence>